<sequence>MAFDEHILSQADTGKGTAHTSSWEEVPWIKPMPDAPAMWRFSTLFKKILFWNRSTTGGWPAMKGFPHQILLCAVNPLILWVLILNLYVFGGMVVTSTTYISLLMSPPYNFTFTQIGLVKASPFLGALLAYPASGILTEYLAMKLARHNKGVHEHELCPRVDDRALD</sequence>
<proteinExistence type="predicted"/>
<feature type="transmembrane region" description="Helical" evidence="1">
    <location>
        <begin position="120"/>
        <end position="141"/>
    </location>
</feature>
<organism evidence="2 3">
    <name type="scientific">Rhynchosporium agropyri</name>
    <dbReference type="NCBI Taxonomy" id="914238"/>
    <lineage>
        <taxon>Eukaryota</taxon>
        <taxon>Fungi</taxon>
        <taxon>Dikarya</taxon>
        <taxon>Ascomycota</taxon>
        <taxon>Pezizomycotina</taxon>
        <taxon>Leotiomycetes</taxon>
        <taxon>Helotiales</taxon>
        <taxon>Ploettnerulaceae</taxon>
        <taxon>Rhynchosporium</taxon>
    </lineage>
</organism>
<dbReference type="AlphaFoldDB" id="A0A1E1L9M2"/>
<dbReference type="Proteomes" id="UP000178912">
    <property type="component" value="Unassembled WGS sequence"/>
</dbReference>
<evidence type="ECO:0000313" key="3">
    <source>
        <dbReference type="Proteomes" id="UP000178912"/>
    </source>
</evidence>
<keyword evidence="1" id="KW-1133">Transmembrane helix</keyword>
<evidence type="ECO:0000313" key="2">
    <source>
        <dbReference type="EMBL" id="CZT07182.1"/>
    </source>
</evidence>
<dbReference type="OrthoDB" id="268400at2759"/>
<reference evidence="3" key="1">
    <citation type="submission" date="2016-03" db="EMBL/GenBank/DDBJ databases">
        <authorList>
            <person name="Guldener U."/>
        </authorList>
    </citation>
    <scope>NUCLEOTIDE SEQUENCE [LARGE SCALE GENOMIC DNA]</scope>
    <source>
        <strain evidence="3">04CH-RAC-A.6.1</strain>
    </source>
</reference>
<accession>A0A1E1L9M2</accession>
<feature type="transmembrane region" description="Helical" evidence="1">
    <location>
        <begin position="77"/>
        <end position="100"/>
    </location>
</feature>
<name>A0A1E1L9M2_9HELO</name>
<dbReference type="SUPFAM" id="SSF103473">
    <property type="entry name" value="MFS general substrate transporter"/>
    <property type="match status" value="1"/>
</dbReference>
<keyword evidence="3" id="KW-1185">Reference proteome</keyword>
<keyword evidence="1" id="KW-0472">Membrane</keyword>
<gene>
    <name evidence="2" type="ORF">RAG0_12714</name>
</gene>
<evidence type="ECO:0000256" key="1">
    <source>
        <dbReference type="SAM" id="Phobius"/>
    </source>
</evidence>
<protein>
    <submittedName>
        <fullName evidence="2">Uncharacterized protein</fullName>
    </submittedName>
</protein>
<dbReference type="EMBL" id="FJUX01000093">
    <property type="protein sequence ID" value="CZT07182.1"/>
    <property type="molecule type" value="Genomic_DNA"/>
</dbReference>
<dbReference type="InterPro" id="IPR036259">
    <property type="entry name" value="MFS_trans_sf"/>
</dbReference>
<keyword evidence="1" id="KW-0812">Transmembrane</keyword>